<keyword evidence="1" id="KW-0732">Signal</keyword>
<dbReference type="SMART" id="SM00894">
    <property type="entry name" value="Excalibur"/>
    <property type="match status" value="1"/>
</dbReference>
<organism evidence="3 4">
    <name type="scientific">Lysinibacillus odysseyi 34hs-1 = NBRC 100172</name>
    <dbReference type="NCBI Taxonomy" id="1220589"/>
    <lineage>
        <taxon>Bacteria</taxon>
        <taxon>Bacillati</taxon>
        <taxon>Bacillota</taxon>
        <taxon>Bacilli</taxon>
        <taxon>Bacillales</taxon>
        <taxon>Bacillaceae</taxon>
        <taxon>Lysinibacillus</taxon>
    </lineage>
</organism>
<evidence type="ECO:0000259" key="2">
    <source>
        <dbReference type="SMART" id="SM00894"/>
    </source>
</evidence>
<dbReference type="eggNOG" id="ENOG5032ZVS">
    <property type="taxonomic scope" value="Bacteria"/>
</dbReference>
<feature type="domain" description="Excalibur calcium-binding" evidence="2">
    <location>
        <begin position="33"/>
        <end position="96"/>
    </location>
</feature>
<evidence type="ECO:0000313" key="3">
    <source>
        <dbReference type="EMBL" id="KGR82048.1"/>
    </source>
</evidence>
<dbReference type="InterPro" id="IPR008613">
    <property type="entry name" value="Excalibur_Ca-bd_domain"/>
</dbReference>
<evidence type="ECO:0000313" key="4">
    <source>
        <dbReference type="Proteomes" id="UP000030437"/>
    </source>
</evidence>
<dbReference type="Proteomes" id="UP000030437">
    <property type="component" value="Unassembled WGS sequence"/>
</dbReference>
<dbReference type="EMBL" id="JPVP01000060">
    <property type="protein sequence ID" value="KGR82048.1"/>
    <property type="molecule type" value="Genomic_DNA"/>
</dbReference>
<evidence type="ECO:0000256" key="1">
    <source>
        <dbReference type="SAM" id="SignalP"/>
    </source>
</evidence>
<gene>
    <name evidence="3" type="ORF">CD32_22405</name>
</gene>
<feature type="signal peptide" evidence="1">
    <location>
        <begin position="1"/>
        <end position="28"/>
    </location>
</feature>
<dbReference type="RefSeq" id="WP_036159212.1">
    <property type="nucleotide sequence ID" value="NZ_AVCX01000001.1"/>
</dbReference>
<reference evidence="3 4" key="1">
    <citation type="submission" date="2014-02" db="EMBL/GenBank/DDBJ databases">
        <title>Draft genome sequence of Lysinibacillus odysseyi NBRC 100172.</title>
        <authorList>
            <person name="Zhang F."/>
            <person name="Wang G."/>
            <person name="Zhang L."/>
        </authorList>
    </citation>
    <scope>NUCLEOTIDE SEQUENCE [LARGE SCALE GENOMIC DNA]</scope>
    <source>
        <strain evidence="3 4">NBRC 100172</strain>
    </source>
</reference>
<feature type="chain" id="PRO_5002001717" description="Excalibur calcium-binding domain-containing protein" evidence="1">
    <location>
        <begin position="29"/>
        <end position="97"/>
    </location>
</feature>
<dbReference type="AlphaFoldDB" id="A0A0A3IGV0"/>
<name>A0A0A3IGV0_9BACI</name>
<protein>
    <recommendedName>
        <fullName evidence="2">Excalibur calcium-binding domain-containing protein</fullName>
    </recommendedName>
</protein>
<keyword evidence="4" id="KW-1185">Reference proteome</keyword>
<proteinExistence type="predicted"/>
<dbReference type="STRING" id="1220589.CD32_22405"/>
<sequence length="97" mass="10174">MKKSVIIAAVVALGIAAPAVTTTNEAEAAGNVAYKSCKELNAVHKYGVRSAADKKNAVKSQKDGKITYKSSNATVNANLYKLNSKLDSDKDGIACEK</sequence>
<comment type="caution">
    <text evidence="3">The sequence shown here is derived from an EMBL/GenBank/DDBJ whole genome shotgun (WGS) entry which is preliminary data.</text>
</comment>
<dbReference type="OrthoDB" id="2735480at2"/>
<accession>A0A0A3IGV0</accession>
<dbReference type="Pfam" id="PF05901">
    <property type="entry name" value="Excalibur"/>
    <property type="match status" value="1"/>
</dbReference>